<dbReference type="EMBL" id="JAAGMN010008966">
    <property type="protein sequence ID" value="NEE21131.1"/>
    <property type="molecule type" value="Genomic_DNA"/>
</dbReference>
<dbReference type="Pfam" id="PF03466">
    <property type="entry name" value="LysR_substrate"/>
    <property type="match status" value="1"/>
</dbReference>
<comment type="caution">
    <text evidence="2">The sequence shown here is derived from an EMBL/GenBank/DDBJ whole genome shotgun (WGS) entry which is preliminary data.</text>
</comment>
<proteinExistence type="predicted"/>
<organism evidence="2">
    <name type="scientific">Streptomyces sp. SID7499</name>
    <dbReference type="NCBI Taxonomy" id="2706086"/>
    <lineage>
        <taxon>Bacteria</taxon>
        <taxon>Bacillati</taxon>
        <taxon>Actinomycetota</taxon>
        <taxon>Actinomycetes</taxon>
        <taxon>Kitasatosporales</taxon>
        <taxon>Streptomycetaceae</taxon>
        <taxon>Streptomyces</taxon>
    </lineage>
</organism>
<sequence>MLGPAEHPPDTSASPAELAAADWVLYEPEQGMSEVVDRLAGHFGFTPRAAARTGQVSAAILFAVEGIGVTVAPENAVPLHWSRHARRIGPGYFRELVVFSRKTPSQLAERYRDMLTSLELPLAAERDLPEGAVRLGNVSA</sequence>
<dbReference type="CDD" id="cd05466">
    <property type="entry name" value="PBP2_LTTR_substrate"/>
    <property type="match status" value="1"/>
</dbReference>
<dbReference type="InterPro" id="IPR005119">
    <property type="entry name" value="LysR_subst-bd"/>
</dbReference>
<gene>
    <name evidence="2" type="ORF">G3M58_83565</name>
</gene>
<reference evidence="2" key="1">
    <citation type="submission" date="2020-01" db="EMBL/GenBank/DDBJ databases">
        <title>Insect and environment-associated Actinomycetes.</title>
        <authorList>
            <person name="Currrie C."/>
            <person name="Chevrette M."/>
            <person name="Carlson C."/>
            <person name="Stubbendieck R."/>
            <person name="Wendt-Pienkowski E."/>
        </authorList>
    </citation>
    <scope>NUCLEOTIDE SEQUENCE</scope>
    <source>
        <strain evidence="2">SID7499</strain>
    </source>
</reference>
<dbReference type="Gene3D" id="3.40.190.290">
    <property type="match status" value="1"/>
</dbReference>
<evidence type="ECO:0000259" key="1">
    <source>
        <dbReference type="Pfam" id="PF03466"/>
    </source>
</evidence>
<dbReference type="SUPFAM" id="SSF53850">
    <property type="entry name" value="Periplasmic binding protein-like II"/>
    <property type="match status" value="1"/>
</dbReference>
<feature type="domain" description="LysR substrate-binding" evidence="1">
    <location>
        <begin position="3"/>
        <end position="115"/>
    </location>
</feature>
<evidence type="ECO:0000313" key="2">
    <source>
        <dbReference type="EMBL" id="NEE21131.1"/>
    </source>
</evidence>
<name>A0A6G3XTQ0_9ACTN</name>
<protein>
    <submittedName>
        <fullName evidence="2">LysR family transcriptional regulator substrate-binding protein</fullName>
    </submittedName>
</protein>
<dbReference type="AlphaFoldDB" id="A0A6G3XTQ0"/>
<accession>A0A6G3XTQ0</accession>